<feature type="transmembrane region" description="Helical" evidence="5">
    <location>
        <begin position="257"/>
        <end position="277"/>
    </location>
</feature>
<keyword evidence="3 5" id="KW-1133">Transmembrane helix</keyword>
<name>A0A9P3FZM0_9APHY</name>
<evidence type="ECO:0000256" key="1">
    <source>
        <dbReference type="ARBA" id="ARBA00004141"/>
    </source>
</evidence>
<evidence type="ECO:0000256" key="5">
    <source>
        <dbReference type="SAM" id="Phobius"/>
    </source>
</evidence>
<evidence type="ECO:0000256" key="2">
    <source>
        <dbReference type="ARBA" id="ARBA00022692"/>
    </source>
</evidence>
<evidence type="ECO:0000256" key="4">
    <source>
        <dbReference type="ARBA" id="ARBA00023136"/>
    </source>
</evidence>
<dbReference type="PANTHER" id="PTHR31465">
    <property type="entry name" value="PROTEIN RTA1-RELATED"/>
    <property type="match status" value="1"/>
</dbReference>
<feature type="transmembrane region" description="Helical" evidence="5">
    <location>
        <begin position="164"/>
        <end position="189"/>
    </location>
</feature>
<dbReference type="Proteomes" id="UP000703269">
    <property type="component" value="Unassembled WGS sequence"/>
</dbReference>
<keyword evidence="4 5" id="KW-0472">Membrane</keyword>
<dbReference type="PANTHER" id="PTHR31465:SF9">
    <property type="entry name" value="SPHINGOID LONG-CHAIN BASE TRANSPORTER RSB1"/>
    <property type="match status" value="1"/>
</dbReference>
<evidence type="ECO:0000256" key="3">
    <source>
        <dbReference type="ARBA" id="ARBA00022989"/>
    </source>
</evidence>
<dbReference type="GO" id="GO:0000324">
    <property type="term" value="C:fungal-type vacuole"/>
    <property type="evidence" value="ECO:0007669"/>
    <property type="project" value="TreeGrafter"/>
</dbReference>
<proteinExistence type="predicted"/>
<protein>
    <submittedName>
        <fullName evidence="6">RTA1 domain-containing protein</fullName>
    </submittedName>
</protein>
<comment type="subcellular location">
    <subcellularLocation>
        <location evidence="1">Membrane</location>
        <topology evidence="1">Multi-pass membrane protein</topology>
    </subcellularLocation>
</comment>
<dbReference type="EMBL" id="BPQB01000003">
    <property type="protein sequence ID" value="GJE86182.1"/>
    <property type="molecule type" value="Genomic_DNA"/>
</dbReference>
<accession>A0A9P3FZM0</accession>
<keyword evidence="7" id="KW-1185">Reference proteome</keyword>
<dbReference type="OrthoDB" id="3358017at2759"/>
<keyword evidence="2 5" id="KW-0812">Transmembrane</keyword>
<comment type="caution">
    <text evidence="6">The sequence shown here is derived from an EMBL/GenBank/DDBJ whole genome shotgun (WGS) entry which is preliminary data.</text>
</comment>
<feature type="transmembrane region" description="Helical" evidence="5">
    <location>
        <begin position="51"/>
        <end position="70"/>
    </location>
</feature>
<gene>
    <name evidence="6" type="ORF">PsYK624_022620</name>
</gene>
<dbReference type="Pfam" id="PF04479">
    <property type="entry name" value="RTA1"/>
    <property type="match status" value="1"/>
</dbReference>
<reference evidence="6 7" key="1">
    <citation type="submission" date="2021-08" db="EMBL/GenBank/DDBJ databases">
        <title>Draft Genome Sequence of Phanerochaete sordida strain YK-624.</title>
        <authorList>
            <person name="Mori T."/>
            <person name="Dohra H."/>
            <person name="Suzuki T."/>
            <person name="Kawagishi H."/>
            <person name="Hirai H."/>
        </authorList>
    </citation>
    <scope>NUCLEOTIDE SEQUENCE [LARGE SCALE GENOMIC DNA]</scope>
    <source>
        <strain evidence="6 7">YK-624</strain>
    </source>
</reference>
<dbReference type="AlphaFoldDB" id="A0A9P3FZM0"/>
<dbReference type="GO" id="GO:0005886">
    <property type="term" value="C:plasma membrane"/>
    <property type="evidence" value="ECO:0007669"/>
    <property type="project" value="TreeGrafter"/>
</dbReference>
<feature type="transmembrane region" description="Helical" evidence="5">
    <location>
        <begin position="129"/>
        <end position="152"/>
    </location>
</feature>
<evidence type="ECO:0000313" key="7">
    <source>
        <dbReference type="Proteomes" id="UP000703269"/>
    </source>
</evidence>
<feature type="transmembrane region" description="Helical" evidence="5">
    <location>
        <begin position="221"/>
        <end position="242"/>
    </location>
</feature>
<evidence type="ECO:0000313" key="6">
    <source>
        <dbReference type="EMBL" id="GJE86182.1"/>
    </source>
</evidence>
<feature type="transmembrane region" description="Helical" evidence="5">
    <location>
        <begin position="26"/>
        <end position="44"/>
    </location>
</feature>
<sequence>MSSNTTATGSDDIWDSSPYHYVPTEYVAIIFIVLFGITTASWFVTALWYRLWFLLPTAFLAGAGEVLGWAGRLWSNRNINNQNAFMTQITCTIIAPTPFLAAIFILFAALSTRLGPSYGRLTPVWYSRIFLTCDIIALAIQGTGGGIASSAADDDSKTQNLGSHVMLAGIIFQLIALGIFMLLAAEYFWRFLKDRPYRSTPNNNSVATLYLRRHWTMRLKLFSAATAFSTLTLFIRAIYRVIELAGGWNGRIIGTQVYFNVLDGAMVVLAMYSLTFFNPAWFLYSQRPVGEDDEADKEADMSPNLTR</sequence>
<organism evidence="6 7">
    <name type="scientific">Phanerochaete sordida</name>
    <dbReference type="NCBI Taxonomy" id="48140"/>
    <lineage>
        <taxon>Eukaryota</taxon>
        <taxon>Fungi</taxon>
        <taxon>Dikarya</taxon>
        <taxon>Basidiomycota</taxon>
        <taxon>Agaricomycotina</taxon>
        <taxon>Agaricomycetes</taxon>
        <taxon>Polyporales</taxon>
        <taxon>Phanerochaetaceae</taxon>
        <taxon>Phanerochaete</taxon>
    </lineage>
</organism>
<feature type="transmembrane region" description="Helical" evidence="5">
    <location>
        <begin position="85"/>
        <end position="108"/>
    </location>
</feature>
<dbReference type="InterPro" id="IPR007568">
    <property type="entry name" value="RTA1"/>
</dbReference>